<evidence type="ECO:0000256" key="1">
    <source>
        <dbReference type="ARBA" id="ARBA00022741"/>
    </source>
</evidence>
<dbReference type="Gene3D" id="1.10.10.60">
    <property type="entry name" value="Homeodomain-like"/>
    <property type="match status" value="1"/>
</dbReference>
<dbReference type="GO" id="GO:0043565">
    <property type="term" value="F:sequence-specific DNA binding"/>
    <property type="evidence" value="ECO:0007669"/>
    <property type="project" value="InterPro"/>
</dbReference>
<evidence type="ECO:0000259" key="5">
    <source>
        <dbReference type="PROSITE" id="PS50045"/>
    </source>
</evidence>
<dbReference type="EMBL" id="LT669839">
    <property type="protein sequence ID" value="SHD76352.1"/>
    <property type="molecule type" value="Genomic_DNA"/>
</dbReference>
<dbReference type="PANTHER" id="PTHR32071:SF57">
    <property type="entry name" value="C4-DICARBOXYLATE TRANSPORT TRANSCRIPTIONAL REGULATORY PROTEIN DCTD"/>
    <property type="match status" value="1"/>
</dbReference>
<dbReference type="Gene3D" id="1.10.8.60">
    <property type="match status" value="1"/>
</dbReference>
<dbReference type="Gene3D" id="3.30.450.40">
    <property type="match status" value="1"/>
</dbReference>
<dbReference type="Pfam" id="PF00158">
    <property type="entry name" value="Sigma54_activat"/>
    <property type="match status" value="1"/>
</dbReference>
<dbReference type="PROSITE" id="PS00688">
    <property type="entry name" value="SIGMA54_INTERACT_3"/>
    <property type="match status" value="1"/>
</dbReference>
<dbReference type="GO" id="GO:0005524">
    <property type="term" value="F:ATP binding"/>
    <property type="evidence" value="ECO:0007669"/>
    <property type="project" value="UniProtKB-KW"/>
</dbReference>
<dbReference type="AlphaFoldDB" id="A0A1M4PLM6"/>
<dbReference type="InterPro" id="IPR025662">
    <property type="entry name" value="Sigma_54_int_dom_ATP-bd_1"/>
</dbReference>
<sequence>MTSLLQEIKEDVIKYAEVISNVIKVDVEIVDEGMRRIAGTGIFKDQIDAVNKGSVYRKVIEAGKPQIIENPREHELCRDCVEKDSCIEKLEISTPLVYEEEIIGVIGLVCSTDEQKQLILENIDSQMQFLHQIGDFISSKVYQHNETKMQIERAQVLRKILNNVDKGVLVLDSDDKITMVNNNAMRELKLYSTELEKRVKLIDKYEYIMGGELYELKVDRKSFYLVGNIIPIHSISKEYAKVFIFNNMNKINSDIYKITTSEKRITLDSIIGESKVMKVLKEKIKRIASTQSTVLITGESGTGKELVARAIHDLSDRRHKPFVAVNCSAMPEALMESELFGYVKGAFTGANPNGKIGKFELANGGVILLDEIGDMPLYMQVKLLRVLQERTVTRIGSNQPIDLDIRVIAATNLDLEQRIKENKFREDLYYRLNVIPIEVPSLRERDGDIELIINMLIDKYNILFDKYIHGIEDECKEILLDYSWPGNVRELQNTIEYMINIASDIGMLTKDMLPESILNSVDMNYYGDEIEIKPLKEVEQEYIKRALSIYGNSTEGKKLAAEKLGIGVATLYRKIKE</sequence>
<dbReference type="InterPro" id="IPR009057">
    <property type="entry name" value="Homeodomain-like_sf"/>
</dbReference>
<keyword evidence="1" id="KW-0547">Nucleotide-binding</keyword>
<keyword evidence="3" id="KW-0805">Transcription regulation</keyword>
<evidence type="ECO:0000313" key="7">
    <source>
        <dbReference type="Proteomes" id="UP000245423"/>
    </source>
</evidence>
<accession>A0A1M4PLM6</accession>
<evidence type="ECO:0000256" key="3">
    <source>
        <dbReference type="ARBA" id="ARBA00023015"/>
    </source>
</evidence>
<dbReference type="InterPro" id="IPR058031">
    <property type="entry name" value="AAA_lid_NorR"/>
</dbReference>
<dbReference type="RefSeq" id="WP_035142807.1">
    <property type="nucleotide sequence ID" value="NZ_LT669839.1"/>
</dbReference>
<protein>
    <submittedName>
        <fullName evidence="6">Sigma-54 dependent transcriptional regulator</fullName>
    </submittedName>
</protein>
<evidence type="ECO:0000256" key="2">
    <source>
        <dbReference type="ARBA" id="ARBA00022840"/>
    </source>
</evidence>
<dbReference type="GO" id="GO:0006355">
    <property type="term" value="P:regulation of DNA-templated transcription"/>
    <property type="evidence" value="ECO:0007669"/>
    <property type="project" value="InterPro"/>
</dbReference>
<proteinExistence type="predicted"/>
<dbReference type="InterPro" id="IPR027417">
    <property type="entry name" value="P-loop_NTPase"/>
</dbReference>
<dbReference type="InterPro" id="IPR029016">
    <property type="entry name" value="GAF-like_dom_sf"/>
</dbReference>
<dbReference type="InterPro" id="IPR025944">
    <property type="entry name" value="Sigma_54_int_dom_CS"/>
</dbReference>
<reference evidence="6 7" key="1">
    <citation type="submission" date="2016-11" db="EMBL/GenBank/DDBJ databases">
        <authorList>
            <person name="Manzoor S."/>
        </authorList>
    </citation>
    <scope>NUCLEOTIDE SEQUENCE [LARGE SCALE GENOMIC DNA]</scope>
    <source>
        <strain evidence="6">Clostridium ultunense strain Esp</strain>
    </source>
</reference>
<evidence type="ECO:0000313" key="6">
    <source>
        <dbReference type="EMBL" id="SHD76352.1"/>
    </source>
</evidence>
<keyword evidence="2" id="KW-0067">ATP-binding</keyword>
<dbReference type="PANTHER" id="PTHR32071">
    <property type="entry name" value="TRANSCRIPTIONAL REGULATORY PROTEIN"/>
    <property type="match status" value="1"/>
</dbReference>
<dbReference type="SUPFAM" id="SSF55781">
    <property type="entry name" value="GAF domain-like"/>
    <property type="match status" value="1"/>
</dbReference>
<dbReference type="InterPro" id="IPR003593">
    <property type="entry name" value="AAA+_ATPase"/>
</dbReference>
<dbReference type="PROSITE" id="PS00675">
    <property type="entry name" value="SIGMA54_INTERACT_1"/>
    <property type="match status" value="1"/>
</dbReference>
<gene>
    <name evidence="6" type="ORF">CUESP1_0976</name>
</gene>
<dbReference type="Proteomes" id="UP000245423">
    <property type="component" value="Chromosome 1"/>
</dbReference>
<keyword evidence="4" id="KW-0804">Transcription</keyword>
<dbReference type="Pfam" id="PF02954">
    <property type="entry name" value="HTH_8"/>
    <property type="match status" value="1"/>
</dbReference>
<dbReference type="PROSITE" id="PS50045">
    <property type="entry name" value="SIGMA54_INTERACT_4"/>
    <property type="match status" value="1"/>
</dbReference>
<name>A0A1M4PLM6_9FIRM</name>
<dbReference type="SUPFAM" id="SSF46689">
    <property type="entry name" value="Homeodomain-like"/>
    <property type="match status" value="1"/>
</dbReference>
<organism evidence="6 7">
    <name type="scientific">[Clostridium] ultunense Esp</name>
    <dbReference type="NCBI Taxonomy" id="1288971"/>
    <lineage>
        <taxon>Bacteria</taxon>
        <taxon>Bacillati</taxon>
        <taxon>Bacillota</taxon>
        <taxon>Tissierellia</taxon>
        <taxon>Tissierellales</taxon>
        <taxon>Tepidimicrobiaceae</taxon>
        <taxon>Schnuerera</taxon>
    </lineage>
</organism>
<dbReference type="SUPFAM" id="SSF52540">
    <property type="entry name" value="P-loop containing nucleoside triphosphate hydrolases"/>
    <property type="match status" value="1"/>
</dbReference>
<evidence type="ECO:0000256" key="4">
    <source>
        <dbReference type="ARBA" id="ARBA00023163"/>
    </source>
</evidence>
<dbReference type="Gene3D" id="3.40.50.300">
    <property type="entry name" value="P-loop containing nucleotide triphosphate hydrolases"/>
    <property type="match status" value="1"/>
</dbReference>
<keyword evidence="7" id="KW-1185">Reference proteome</keyword>
<feature type="domain" description="Sigma-54 factor interaction" evidence="5">
    <location>
        <begin position="270"/>
        <end position="500"/>
    </location>
</feature>
<dbReference type="InterPro" id="IPR002078">
    <property type="entry name" value="Sigma_54_int"/>
</dbReference>
<dbReference type="Pfam" id="PF25601">
    <property type="entry name" value="AAA_lid_14"/>
    <property type="match status" value="1"/>
</dbReference>
<dbReference type="SMART" id="SM00382">
    <property type="entry name" value="AAA"/>
    <property type="match status" value="1"/>
</dbReference>
<dbReference type="CDD" id="cd00009">
    <property type="entry name" value="AAA"/>
    <property type="match status" value="1"/>
</dbReference>
<dbReference type="FunFam" id="3.40.50.300:FF:000006">
    <property type="entry name" value="DNA-binding transcriptional regulator NtrC"/>
    <property type="match status" value="1"/>
</dbReference>
<dbReference type="InterPro" id="IPR002197">
    <property type="entry name" value="HTH_Fis"/>
</dbReference>
<dbReference type="Gene3D" id="3.30.450.20">
    <property type="entry name" value="PAS domain"/>
    <property type="match status" value="1"/>
</dbReference>